<reference evidence="3" key="1">
    <citation type="submission" date="2023-07" db="EMBL/GenBank/DDBJ databases">
        <title>Genome content predicts the carbon catabolic preferences of heterotrophic bacteria.</title>
        <authorList>
            <person name="Gralka M."/>
        </authorList>
    </citation>
    <scope>NUCLEOTIDE SEQUENCE</scope>
    <source>
        <strain evidence="3">I3M17_2</strain>
    </source>
</reference>
<comment type="caution">
    <text evidence="3">The sequence shown here is derived from an EMBL/GenBank/DDBJ whole genome shotgun (WGS) entry which is preliminary data.</text>
</comment>
<dbReference type="RefSeq" id="WP_216064818.1">
    <property type="nucleotide sequence ID" value="NZ_JAHKPP010000036.1"/>
</dbReference>
<evidence type="ECO:0000256" key="2">
    <source>
        <dbReference type="SAM" id="SignalP"/>
    </source>
</evidence>
<proteinExistence type="predicted"/>
<accession>A0AAW7X4R8</accession>
<evidence type="ECO:0000256" key="1">
    <source>
        <dbReference type="SAM" id="MobiDB-lite"/>
    </source>
</evidence>
<dbReference type="PROSITE" id="PS51257">
    <property type="entry name" value="PROKAR_LIPOPROTEIN"/>
    <property type="match status" value="1"/>
</dbReference>
<gene>
    <name evidence="3" type="ORF">Q4521_09170</name>
</gene>
<name>A0AAW7X4R8_9GAMM</name>
<feature type="region of interest" description="Disordered" evidence="1">
    <location>
        <begin position="22"/>
        <end position="64"/>
    </location>
</feature>
<keyword evidence="2" id="KW-0732">Signal</keyword>
<feature type="compositionally biased region" description="Low complexity" evidence="1">
    <location>
        <begin position="25"/>
        <end position="37"/>
    </location>
</feature>
<dbReference type="Proteomes" id="UP001169760">
    <property type="component" value="Unassembled WGS sequence"/>
</dbReference>
<feature type="signal peptide" evidence="2">
    <location>
        <begin position="1"/>
        <end position="20"/>
    </location>
</feature>
<evidence type="ECO:0000313" key="4">
    <source>
        <dbReference type="Proteomes" id="UP001169760"/>
    </source>
</evidence>
<sequence>MFVIKRLFLFLLLTGLYACGGGSSTDTKTTPTDTPQTQPEPEPNPEQEQEQEQEPEQEPEAEPVVVEGNETFTILLDSDAIKIYEIGNCGDTPGSNTSHRVYIDSSNTINGDIWNWVDNAAAAWDGISKANTAYAISRTSNANDANCSNVATYNHILVKKLGDWTNQHANGFWVTSKSDETIGQLGTVIFDMYYDSANTILPSAAAIEAAYGAGMTGDQLAAWEDSLFRLDIRVDGVEETSDNGSIYKAAYNLALTPDYADKWLRIEIPLTSFEFIRSVGYDNFTSDQATVGTKSLRAIGFVAETKNRLVYRNYDQQGFSEETTAKLFKEIGLRIKRFEITPAE</sequence>
<evidence type="ECO:0000313" key="3">
    <source>
        <dbReference type="EMBL" id="MDO6422643.1"/>
    </source>
</evidence>
<feature type="chain" id="PRO_5043543917" evidence="2">
    <location>
        <begin position="21"/>
        <end position="344"/>
    </location>
</feature>
<dbReference type="AlphaFoldDB" id="A0AAW7X4R8"/>
<feature type="compositionally biased region" description="Acidic residues" evidence="1">
    <location>
        <begin position="43"/>
        <end position="61"/>
    </location>
</feature>
<protein>
    <submittedName>
        <fullName evidence="3">Uncharacterized protein</fullName>
    </submittedName>
</protein>
<organism evidence="3 4">
    <name type="scientific">Saccharophagus degradans</name>
    <dbReference type="NCBI Taxonomy" id="86304"/>
    <lineage>
        <taxon>Bacteria</taxon>
        <taxon>Pseudomonadati</taxon>
        <taxon>Pseudomonadota</taxon>
        <taxon>Gammaproteobacteria</taxon>
        <taxon>Cellvibrionales</taxon>
        <taxon>Cellvibrionaceae</taxon>
        <taxon>Saccharophagus</taxon>
    </lineage>
</organism>
<dbReference type="EMBL" id="JAUOPB010000006">
    <property type="protein sequence ID" value="MDO6422643.1"/>
    <property type="molecule type" value="Genomic_DNA"/>
</dbReference>